<gene>
    <name evidence="2" type="ORF">TL16_g12537</name>
</gene>
<organism evidence="2 3">
    <name type="scientific">Triparma laevis f. inornata</name>
    <dbReference type="NCBI Taxonomy" id="1714386"/>
    <lineage>
        <taxon>Eukaryota</taxon>
        <taxon>Sar</taxon>
        <taxon>Stramenopiles</taxon>
        <taxon>Ochrophyta</taxon>
        <taxon>Bolidophyceae</taxon>
        <taxon>Parmales</taxon>
        <taxon>Triparmaceae</taxon>
        <taxon>Triparma</taxon>
    </lineage>
</organism>
<proteinExistence type="predicted"/>
<feature type="compositionally biased region" description="Polar residues" evidence="1">
    <location>
        <begin position="15"/>
        <end position="32"/>
    </location>
</feature>
<feature type="region of interest" description="Disordered" evidence="1">
    <location>
        <begin position="1"/>
        <end position="58"/>
    </location>
</feature>
<feature type="compositionally biased region" description="Low complexity" evidence="1">
    <location>
        <begin position="47"/>
        <end position="58"/>
    </location>
</feature>
<protein>
    <submittedName>
        <fullName evidence="2">Uncharacterized protein</fullName>
    </submittedName>
</protein>
<dbReference type="Proteomes" id="UP001162640">
    <property type="component" value="Unassembled WGS sequence"/>
</dbReference>
<evidence type="ECO:0000256" key="1">
    <source>
        <dbReference type="SAM" id="MobiDB-lite"/>
    </source>
</evidence>
<sequence length="182" mass="20610">MQSDARTGPPGRLNLVQNTKNNIHVYSKSPSPTDRRESSLNQSRFTSSSADDSSNGNGLQAEDFNAVLDLTHTCAKYGDYIYLNGTVAAEADSDTNERVGFVHADGHYGNVGFMLENGSLELKNFRECLFQIIPMLNYESTNTRRELDMMSRRKSSNFNMEKVNEKEMVDIRMNQEKVRQHT</sequence>
<dbReference type="EMBL" id="BLQM01000513">
    <property type="protein sequence ID" value="GMH93097.1"/>
    <property type="molecule type" value="Genomic_DNA"/>
</dbReference>
<name>A0A9W7BSW2_9STRA</name>
<dbReference type="Gene3D" id="2.80.10.50">
    <property type="match status" value="1"/>
</dbReference>
<comment type="caution">
    <text evidence="2">The sequence shown here is derived from an EMBL/GenBank/DDBJ whole genome shotgun (WGS) entry which is preliminary data.</text>
</comment>
<reference evidence="3" key="1">
    <citation type="journal article" date="2023" name="Commun. Biol.">
        <title>Genome analysis of Parmales, the sister group of diatoms, reveals the evolutionary specialization of diatoms from phago-mixotrophs to photoautotrophs.</title>
        <authorList>
            <person name="Ban H."/>
            <person name="Sato S."/>
            <person name="Yoshikawa S."/>
            <person name="Yamada K."/>
            <person name="Nakamura Y."/>
            <person name="Ichinomiya M."/>
            <person name="Sato N."/>
            <person name="Blanc-Mathieu R."/>
            <person name="Endo H."/>
            <person name="Kuwata A."/>
            <person name="Ogata H."/>
        </authorList>
    </citation>
    <scope>NUCLEOTIDE SEQUENCE [LARGE SCALE GENOMIC DNA]</scope>
</reference>
<evidence type="ECO:0000313" key="3">
    <source>
        <dbReference type="Proteomes" id="UP001162640"/>
    </source>
</evidence>
<accession>A0A9W7BSW2</accession>
<dbReference type="AlphaFoldDB" id="A0A9W7BSW2"/>
<evidence type="ECO:0000313" key="2">
    <source>
        <dbReference type="EMBL" id="GMH93097.1"/>
    </source>
</evidence>